<evidence type="ECO:0000256" key="7">
    <source>
        <dbReference type="SAM" id="Phobius"/>
    </source>
</evidence>
<evidence type="ECO:0000313" key="10">
    <source>
        <dbReference type="Proteomes" id="UP001500751"/>
    </source>
</evidence>
<accession>A0ABN2V1N2</accession>
<sequence length="834" mass="83873">MRKGIAFGVAVALAAAAMVLGAFGVLIESGLRSHGPVERYASAAAVVHGEQSITVVKGSGDDKNVESRPLVEPNRVPVAQAGALRAVAGVGDVVADFSVPVVAVPAGARGATGTPPPTTAATPTPAQTLTGHGWDSAKLTSPALASGQAPASAHDVVLDPASATRLGARPGADVSLQIDGALESYRVSGISAAGPADTLYFTQQQAATLSGHPDRADALAVLPAAGAHVSASALKHAAPGLSVATGAARGDVEHPGVQASRLDTVANAGSLGGAGLLVALLVVSGLLDLSVRDRTRELAVMRAVGATPRQVRRIIVREMARIAIPAALIGGMASLGLGALLKSVMVAQGALPAGFTLALSPIPVFGAALVTVLATVGTGWLASRRVSKIKPVQALGESAVEPSRPARWRVAIGLVFAALGVLMLVLAFTAGGQAATSSLAGLVISLMWAVALLGPWIARAGIRLLGAPLRRFSPIAGGLAATSARAAAVRMAAVITPIALALSFAGVQVFAQTTTTKATTVQARDGMRAEHVLTSTGPGIPHGAYEAAKALPGAADVTAVKRTTVVMPVWNLDTSLQSLQAQGLAGGSARTLDAQVTAGSLAGLNEPGTVALSSNVAHDTKVGDTRELWLGDGTPVTLKVVALYDRGLGFGDVLLPRDLVAAHAATPLDDYVLVDGPADLSALTTRFAGLHTASAADYGSALTEQARHDGLVGLIAVFAIAGFILVGVVTTLGVATASRRRELTLLRLVGATRDQLLRSLRLETVIIIGTGTLVGAAVAGVTLFAYAAGVVGLPMLSIPPLACLGMVAAVAIPGAAAVLLPGRSILRRRAPRIE</sequence>
<proteinExistence type="predicted"/>
<evidence type="ECO:0000313" key="9">
    <source>
        <dbReference type="EMBL" id="GAA2048727.1"/>
    </source>
</evidence>
<dbReference type="InterPro" id="IPR003838">
    <property type="entry name" value="ABC3_permease_C"/>
</dbReference>
<feature type="transmembrane region" description="Helical" evidence="7">
    <location>
        <begin position="322"/>
        <end position="341"/>
    </location>
</feature>
<keyword evidence="10" id="KW-1185">Reference proteome</keyword>
<keyword evidence="2" id="KW-1003">Cell membrane</keyword>
<protein>
    <submittedName>
        <fullName evidence="9">FtsX-like permease family protein</fullName>
    </submittedName>
</protein>
<comment type="subcellular location">
    <subcellularLocation>
        <location evidence="1">Cell membrane</location>
        <topology evidence="1">Multi-pass membrane protein</topology>
    </subcellularLocation>
</comment>
<feature type="transmembrane region" description="Helical" evidence="7">
    <location>
        <begin position="711"/>
        <end position="737"/>
    </location>
</feature>
<evidence type="ECO:0000256" key="4">
    <source>
        <dbReference type="ARBA" id="ARBA00022989"/>
    </source>
</evidence>
<feature type="transmembrane region" description="Helical" evidence="7">
    <location>
        <begin position="410"/>
        <end position="430"/>
    </location>
</feature>
<feature type="compositionally biased region" description="Low complexity" evidence="6">
    <location>
        <begin position="109"/>
        <end position="131"/>
    </location>
</feature>
<dbReference type="PANTHER" id="PTHR30287:SF1">
    <property type="entry name" value="INNER MEMBRANE PROTEIN"/>
    <property type="match status" value="1"/>
</dbReference>
<feature type="domain" description="ABC3 transporter permease C-terminal" evidence="8">
    <location>
        <begin position="715"/>
        <end position="827"/>
    </location>
</feature>
<feature type="transmembrane region" description="Helical" evidence="7">
    <location>
        <begin position="271"/>
        <end position="291"/>
    </location>
</feature>
<dbReference type="InterPro" id="IPR038766">
    <property type="entry name" value="Membrane_comp_ABC_pdt"/>
</dbReference>
<dbReference type="PANTHER" id="PTHR30287">
    <property type="entry name" value="MEMBRANE COMPONENT OF PREDICTED ABC SUPERFAMILY METABOLITE UPTAKE TRANSPORTER"/>
    <property type="match status" value="1"/>
</dbReference>
<comment type="caution">
    <text evidence="9">The sequence shown here is derived from an EMBL/GenBank/DDBJ whole genome shotgun (WGS) entry which is preliminary data.</text>
</comment>
<keyword evidence="4 7" id="KW-1133">Transmembrane helix</keyword>
<feature type="transmembrane region" description="Helical" evidence="7">
    <location>
        <begin position="798"/>
        <end position="820"/>
    </location>
</feature>
<keyword evidence="5 7" id="KW-0472">Membrane</keyword>
<dbReference type="Proteomes" id="UP001500751">
    <property type="component" value="Unassembled WGS sequence"/>
</dbReference>
<dbReference type="Pfam" id="PF02687">
    <property type="entry name" value="FtsX"/>
    <property type="match status" value="2"/>
</dbReference>
<evidence type="ECO:0000259" key="8">
    <source>
        <dbReference type="Pfam" id="PF02687"/>
    </source>
</evidence>
<name>A0ABN2V1N2_9ACTN</name>
<evidence type="ECO:0000256" key="5">
    <source>
        <dbReference type="ARBA" id="ARBA00023136"/>
    </source>
</evidence>
<reference evidence="9 10" key="1">
    <citation type="journal article" date="2019" name="Int. J. Syst. Evol. Microbiol.">
        <title>The Global Catalogue of Microorganisms (GCM) 10K type strain sequencing project: providing services to taxonomists for standard genome sequencing and annotation.</title>
        <authorList>
            <consortium name="The Broad Institute Genomics Platform"/>
            <consortium name="The Broad Institute Genome Sequencing Center for Infectious Disease"/>
            <person name="Wu L."/>
            <person name="Ma J."/>
        </authorList>
    </citation>
    <scope>NUCLEOTIDE SEQUENCE [LARGE SCALE GENOMIC DNA]</scope>
    <source>
        <strain evidence="9 10">JCM 16014</strain>
    </source>
</reference>
<dbReference type="EMBL" id="BAAAQN010000046">
    <property type="protein sequence ID" value="GAA2048727.1"/>
    <property type="molecule type" value="Genomic_DNA"/>
</dbReference>
<evidence type="ECO:0000256" key="6">
    <source>
        <dbReference type="SAM" id="MobiDB-lite"/>
    </source>
</evidence>
<feature type="domain" description="ABC3 transporter permease C-terminal" evidence="8">
    <location>
        <begin position="273"/>
        <end position="391"/>
    </location>
</feature>
<feature type="transmembrane region" description="Helical" evidence="7">
    <location>
        <begin position="442"/>
        <end position="466"/>
    </location>
</feature>
<evidence type="ECO:0000256" key="1">
    <source>
        <dbReference type="ARBA" id="ARBA00004651"/>
    </source>
</evidence>
<evidence type="ECO:0000256" key="3">
    <source>
        <dbReference type="ARBA" id="ARBA00022692"/>
    </source>
</evidence>
<feature type="region of interest" description="Disordered" evidence="6">
    <location>
        <begin position="109"/>
        <end position="146"/>
    </location>
</feature>
<feature type="transmembrane region" description="Helical" evidence="7">
    <location>
        <begin position="765"/>
        <end position="786"/>
    </location>
</feature>
<dbReference type="RefSeq" id="WP_344669325.1">
    <property type="nucleotide sequence ID" value="NZ_BAAAQN010000046.1"/>
</dbReference>
<keyword evidence="3 7" id="KW-0812">Transmembrane</keyword>
<gene>
    <name evidence="9" type="ORF">GCM10009839_63020</name>
</gene>
<evidence type="ECO:0000256" key="2">
    <source>
        <dbReference type="ARBA" id="ARBA00022475"/>
    </source>
</evidence>
<feature type="transmembrane region" description="Helical" evidence="7">
    <location>
        <begin position="361"/>
        <end position="382"/>
    </location>
</feature>
<organism evidence="9 10">
    <name type="scientific">Catenulispora yoronensis</name>
    <dbReference type="NCBI Taxonomy" id="450799"/>
    <lineage>
        <taxon>Bacteria</taxon>
        <taxon>Bacillati</taxon>
        <taxon>Actinomycetota</taxon>
        <taxon>Actinomycetes</taxon>
        <taxon>Catenulisporales</taxon>
        <taxon>Catenulisporaceae</taxon>
        <taxon>Catenulispora</taxon>
    </lineage>
</organism>
<feature type="transmembrane region" description="Helical" evidence="7">
    <location>
        <begin position="487"/>
        <end position="511"/>
    </location>
</feature>